<dbReference type="PROSITE" id="PS50878">
    <property type="entry name" value="RT_POL"/>
    <property type="match status" value="1"/>
</dbReference>
<accession>A0A4C1V8W7</accession>
<proteinExistence type="predicted"/>
<dbReference type="SUPFAM" id="SSF56672">
    <property type="entry name" value="DNA/RNA polymerases"/>
    <property type="match status" value="1"/>
</dbReference>
<dbReference type="Proteomes" id="UP000299102">
    <property type="component" value="Unassembled WGS sequence"/>
</dbReference>
<dbReference type="Pfam" id="PF00078">
    <property type="entry name" value="RVT_1"/>
    <property type="match status" value="1"/>
</dbReference>
<feature type="domain" description="Reverse transcriptase" evidence="1">
    <location>
        <begin position="1"/>
        <end position="170"/>
    </location>
</feature>
<evidence type="ECO:0000259" key="1">
    <source>
        <dbReference type="PROSITE" id="PS50878"/>
    </source>
</evidence>
<comment type="caution">
    <text evidence="2">The sequence shown here is derived from an EMBL/GenBank/DDBJ whole genome shotgun (WGS) entry which is preliminary data.</text>
</comment>
<dbReference type="EMBL" id="BGZK01000302">
    <property type="protein sequence ID" value="GBP35348.1"/>
    <property type="molecule type" value="Genomic_DNA"/>
</dbReference>
<evidence type="ECO:0000313" key="2">
    <source>
        <dbReference type="EMBL" id="GBP35348.1"/>
    </source>
</evidence>
<dbReference type="STRING" id="151549.A0A4C1V8W7"/>
<keyword evidence="2" id="KW-0695">RNA-directed DNA polymerase</keyword>
<keyword evidence="3" id="KW-1185">Reference proteome</keyword>
<evidence type="ECO:0000313" key="3">
    <source>
        <dbReference type="Proteomes" id="UP000299102"/>
    </source>
</evidence>
<dbReference type="OrthoDB" id="10020599at2759"/>
<reference evidence="2 3" key="1">
    <citation type="journal article" date="2019" name="Commun. Biol.">
        <title>The bagworm genome reveals a unique fibroin gene that provides high tensile strength.</title>
        <authorList>
            <person name="Kono N."/>
            <person name="Nakamura H."/>
            <person name="Ohtoshi R."/>
            <person name="Tomita M."/>
            <person name="Numata K."/>
            <person name="Arakawa K."/>
        </authorList>
    </citation>
    <scope>NUCLEOTIDE SEQUENCE [LARGE SCALE GENOMIC DNA]</scope>
</reference>
<organism evidence="2 3">
    <name type="scientific">Eumeta variegata</name>
    <name type="common">Bagworm moth</name>
    <name type="synonym">Eumeta japonica</name>
    <dbReference type="NCBI Taxonomy" id="151549"/>
    <lineage>
        <taxon>Eukaryota</taxon>
        <taxon>Metazoa</taxon>
        <taxon>Ecdysozoa</taxon>
        <taxon>Arthropoda</taxon>
        <taxon>Hexapoda</taxon>
        <taxon>Insecta</taxon>
        <taxon>Pterygota</taxon>
        <taxon>Neoptera</taxon>
        <taxon>Endopterygota</taxon>
        <taxon>Lepidoptera</taxon>
        <taxon>Glossata</taxon>
        <taxon>Ditrysia</taxon>
        <taxon>Tineoidea</taxon>
        <taxon>Psychidae</taxon>
        <taxon>Oiketicinae</taxon>
        <taxon>Eumeta</taxon>
    </lineage>
</organism>
<keyword evidence="2" id="KW-0548">Nucleotidyltransferase</keyword>
<dbReference type="InterPro" id="IPR043502">
    <property type="entry name" value="DNA/RNA_pol_sf"/>
</dbReference>
<keyword evidence="2" id="KW-0808">Transferase</keyword>
<gene>
    <name evidence="2" type="primary">RTase</name>
    <name evidence="2" type="ORF">EVAR_20721_1</name>
</gene>
<dbReference type="GO" id="GO:0003964">
    <property type="term" value="F:RNA-directed DNA polymerase activity"/>
    <property type="evidence" value="ECO:0007669"/>
    <property type="project" value="UniProtKB-KW"/>
</dbReference>
<name>A0A4C1V8W7_EUMVA</name>
<sequence>MEEVINENWSDLMEEISVSHQAYWGLTKALKTKEALSVSALRKPAKSVAFYREKAECLADSIEQQCSENPPYDLEHLELSDRLVIIIHHYDSNRHFNFRLDNTYSSMRPIRAGVPQGLTLSPLLYSAYVNDILRPSTGVQLVLFADDTAFFCGQIASGRFFRVYRGPLTS</sequence>
<dbReference type="AlphaFoldDB" id="A0A4C1V8W7"/>
<dbReference type="InterPro" id="IPR000477">
    <property type="entry name" value="RT_dom"/>
</dbReference>
<protein>
    <submittedName>
        <fullName evidence="2">Probable RNA-directed DNA polymerase from transposon BS</fullName>
    </submittedName>
</protein>